<evidence type="ECO:0008006" key="5">
    <source>
        <dbReference type="Google" id="ProtNLM"/>
    </source>
</evidence>
<evidence type="ECO:0000256" key="2">
    <source>
        <dbReference type="SAM" id="SignalP"/>
    </source>
</evidence>
<evidence type="ECO:0000313" key="4">
    <source>
        <dbReference type="Proteomes" id="UP000275356"/>
    </source>
</evidence>
<feature type="signal peptide" evidence="2">
    <location>
        <begin position="1"/>
        <end position="46"/>
    </location>
</feature>
<feature type="chain" id="PRO_5018173216" description="Lipoprotein" evidence="2">
    <location>
        <begin position="47"/>
        <end position="267"/>
    </location>
</feature>
<evidence type="ECO:0000256" key="1">
    <source>
        <dbReference type="SAM" id="MobiDB-lite"/>
    </source>
</evidence>
<gene>
    <name evidence="3" type="ORF">EDD28_0242</name>
</gene>
<keyword evidence="4" id="KW-1185">Reference proteome</keyword>
<evidence type="ECO:0000313" key="3">
    <source>
        <dbReference type="EMBL" id="ROR95680.1"/>
    </source>
</evidence>
<organism evidence="3 4">
    <name type="scientific">Salana multivorans</name>
    <dbReference type="NCBI Taxonomy" id="120377"/>
    <lineage>
        <taxon>Bacteria</taxon>
        <taxon>Bacillati</taxon>
        <taxon>Actinomycetota</taxon>
        <taxon>Actinomycetes</taxon>
        <taxon>Micrococcales</taxon>
        <taxon>Beutenbergiaceae</taxon>
        <taxon>Salana</taxon>
    </lineage>
</organism>
<accession>A0A3N2D7C4</accession>
<dbReference type="AlphaFoldDB" id="A0A3N2D7C4"/>
<dbReference type="RefSeq" id="WP_123737966.1">
    <property type="nucleotide sequence ID" value="NZ_RKHQ01000001.1"/>
</dbReference>
<comment type="caution">
    <text evidence="3">The sequence shown here is derived from an EMBL/GenBank/DDBJ whole genome shotgun (WGS) entry which is preliminary data.</text>
</comment>
<feature type="region of interest" description="Disordered" evidence="1">
    <location>
        <begin position="1"/>
        <end position="25"/>
    </location>
</feature>
<name>A0A3N2D7C4_9MICO</name>
<reference evidence="3 4" key="1">
    <citation type="submission" date="2018-11" db="EMBL/GenBank/DDBJ databases">
        <title>Sequencing the genomes of 1000 actinobacteria strains.</title>
        <authorList>
            <person name="Klenk H.-P."/>
        </authorList>
    </citation>
    <scope>NUCLEOTIDE SEQUENCE [LARGE SCALE GENOMIC DNA]</scope>
    <source>
        <strain evidence="3 4">DSM 13521</strain>
    </source>
</reference>
<keyword evidence="2" id="KW-0732">Signal</keyword>
<protein>
    <recommendedName>
        <fullName evidence="5">Lipoprotein</fullName>
    </recommendedName>
</protein>
<dbReference type="OrthoDB" id="9839074at2"/>
<dbReference type="EMBL" id="RKHQ01000001">
    <property type="protein sequence ID" value="ROR95680.1"/>
    <property type="molecule type" value="Genomic_DNA"/>
</dbReference>
<proteinExistence type="predicted"/>
<dbReference type="Proteomes" id="UP000275356">
    <property type="component" value="Unassembled WGS sequence"/>
</dbReference>
<sequence>MRLRPASPTTSPRCTSGRRARPARRDGRVVAALVAVLASAALASCAGPGSTPSGRSGEWVAFGPFEKPAELRDEPGLPGPATVRIPGAGTARLDAATLLPGETVVSEVYAVTLNEQVPMLAGIVQVIGPDDAEGDATLVTVALGIGAEPSPRVLTRTTLFAGPAHTSELAAVSDLGVVAVLVEGELQPGEPATTRTIGVDVARGTQVWWKDGGYVAYGEQEATRYVAAARDACVESVEEFAVASGRTLTTRTYDDDVCHPVPADAAR</sequence>